<comment type="caution">
    <text evidence="1">The sequence shown here is derived from an EMBL/GenBank/DDBJ whole genome shotgun (WGS) entry which is preliminary data.</text>
</comment>
<evidence type="ECO:0000313" key="2">
    <source>
        <dbReference type="Proteomes" id="UP000828048"/>
    </source>
</evidence>
<gene>
    <name evidence="1" type="ORF">Vadar_006560</name>
</gene>
<dbReference type="Proteomes" id="UP000828048">
    <property type="component" value="Chromosome 3"/>
</dbReference>
<reference evidence="1 2" key="1">
    <citation type="journal article" date="2021" name="Hortic Res">
        <title>High-quality reference genome and annotation aids understanding of berry development for evergreen blueberry (Vaccinium darrowii).</title>
        <authorList>
            <person name="Yu J."/>
            <person name="Hulse-Kemp A.M."/>
            <person name="Babiker E."/>
            <person name="Staton M."/>
        </authorList>
    </citation>
    <scope>NUCLEOTIDE SEQUENCE [LARGE SCALE GENOMIC DNA]</scope>
    <source>
        <strain evidence="2">cv. NJ 8807/NJ 8810</strain>
        <tissue evidence="1">Young leaf</tissue>
    </source>
</reference>
<evidence type="ECO:0000313" key="1">
    <source>
        <dbReference type="EMBL" id="KAH7856883.1"/>
    </source>
</evidence>
<name>A0ACB7YUE7_9ERIC</name>
<sequence>MSLPIATTASPTDLRQRVILCLNKLSDRDTLSVATAELDAIARTLTPSALSPFLTCLSTTDSSSEKSPVKKQCVRLLGLLSDAHGDALSPHLPKMLSAVLRRLRDSDSALRSTCISSVALMAEKITKPPFSSILNPFVDAILHEQDHNAQIGSALCLAAAIEAARVVDKAQLQKLVPKFLKLVRSEGYKAKAALLGVIGSVVSVGGATGRNVVSALVGGLGEVLGSDDWAARKAAAEVLGRLAVAERDLVVEFRSACLAVLESRRFDKVKVVRDTMNRTMELWKDVPGDSERVLPRSQSKSFSKDDVGARCSPTLSRSSSDDTFETPKLKKTPPTSRLPSSDNSTATIGLKRSPSKSVDRKPSITMMGKLDIQKKSDWSIEIAVPQPSSSQVASNVDSEDGNIEVVDSITNESCRSMKSETKRVLFSETYHEKLHKFGDLRSRSRVVPYSEIDDCESDVVESNAIEDVDGNHKDVEGLNMIRKQLVQIENQQSNLFDLLQRLIGSSQSGMNFLETRVNGLEKALDEISYDLALSTGKISNTDSGGNACCMLPAADFLSPKFWKRTEGHYSSRFSFPGRNRSLTAMHSMPNKDANVELSNLGNPIDQCQSWDRFAASPVADTHRNLRGGMQSCSSKNLKKISQDADKLLVCGGGGVEGTFTPSCVAAANMCRRSCA</sequence>
<proteinExistence type="predicted"/>
<accession>A0ACB7YUE7</accession>
<organism evidence="1 2">
    <name type="scientific">Vaccinium darrowii</name>
    <dbReference type="NCBI Taxonomy" id="229202"/>
    <lineage>
        <taxon>Eukaryota</taxon>
        <taxon>Viridiplantae</taxon>
        <taxon>Streptophyta</taxon>
        <taxon>Embryophyta</taxon>
        <taxon>Tracheophyta</taxon>
        <taxon>Spermatophyta</taxon>
        <taxon>Magnoliopsida</taxon>
        <taxon>eudicotyledons</taxon>
        <taxon>Gunneridae</taxon>
        <taxon>Pentapetalae</taxon>
        <taxon>asterids</taxon>
        <taxon>Ericales</taxon>
        <taxon>Ericaceae</taxon>
        <taxon>Vaccinioideae</taxon>
        <taxon>Vaccinieae</taxon>
        <taxon>Vaccinium</taxon>
    </lineage>
</organism>
<protein>
    <submittedName>
        <fullName evidence="1">Uncharacterized protein</fullName>
    </submittedName>
</protein>
<dbReference type="EMBL" id="CM037153">
    <property type="protein sequence ID" value="KAH7856883.1"/>
    <property type="molecule type" value="Genomic_DNA"/>
</dbReference>
<keyword evidence="2" id="KW-1185">Reference proteome</keyword>